<dbReference type="InterPro" id="IPR041266">
    <property type="entry name" value="EDS1_EP"/>
</dbReference>
<feature type="domain" description="EDS1 EP" evidence="1">
    <location>
        <begin position="39"/>
        <end position="141"/>
    </location>
</feature>
<proteinExistence type="predicted"/>
<dbReference type="Proteomes" id="UP001231189">
    <property type="component" value="Unassembled WGS sequence"/>
</dbReference>
<evidence type="ECO:0000313" key="3">
    <source>
        <dbReference type="Proteomes" id="UP001231189"/>
    </source>
</evidence>
<dbReference type="EMBL" id="JAUUTY010000003">
    <property type="protein sequence ID" value="KAK1667249.1"/>
    <property type="molecule type" value="Genomic_DNA"/>
</dbReference>
<protein>
    <recommendedName>
        <fullName evidence="1">EDS1 EP domain-containing protein</fullName>
    </recommendedName>
</protein>
<evidence type="ECO:0000259" key="1">
    <source>
        <dbReference type="Pfam" id="PF18117"/>
    </source>
</evidence>
<dbReference type="PANTHER" id="PTHR47413:SF2">
    <property type="entry name" value="LIPASE-LIKE PAD4"/>
    <property type="match status" value="1"/>
</dbReference>
<gene>
    <name evidence="2" type="ORF">QYE76_055408</name>
</gene>
<dbReference type="PANTHER" id="PTHR47413">
    <property type="entry name" value="LIPASE-LIKE PAD4"/>
    <property type="match status" value="1"/>
</dbReference>
<reference evidence="2" key="1">
    <citation type="submission" date="2023-07" db="EMBL/GenBank/DDBJ databases">
        <title>A chromosome-level genome assembly of Lolium multiflorum.</title>
        <authorList>
            <person name="Chen Y."/>
            <person name="Copetti D."/>
            <person name="Kolliker R."/>
            <person name="Studer B."/>
        </authorList>
    </citation>
    <scope>NUCLEOTIDE SEQUENCE</scope>
    <source>
        <strain evidence="2">02402/16</strain>
        <tissue evidence="2">Leaf</tissue>
    </source>
</reference>
<dbReference type="AlphaFoldDB" id="A0AAD8T088"/>
<dbReference type="Pfam" id="PF18117">
    <property type="entry name" value="EDS1_EP"/>
    <property type="match status" value="1"/>
</dbReference>
<name>A0AAD8T088_LOLMU</name>
<accession>A0AAD8T088</accession>
<comment type="caution">
    <text evidence="2">The sequence shown here is derived from an EMBL/GenBank/DDBJ whole genome shotgun (WGS) entry which is preliminary data.</text>
</comment>
<organism evidence="2 3">
    <name type="scientific">Lolium multiflorum</name>
    <name type="common">Italian ryegrass</name>
    <name type="synonym">Lolium perenne subsp. multiflorum</name>
    <dbReference type="NCBI Taxonomy" id="4521"/>
    <lineage>
        <taxon>Eukaryota</taxon>
        <taxon>Viridiplantae</taxon>
        <taxon>Streptophyta</taxon>
        <taxon>Embryophyta</taxon>
        <taxon>Tracheophyta</taxon>
        <taxon>Spermatophyta</taxon>
        <taxon>Magnoliopsida</taxon>
        <taxon>Liliopsida</taxon>
        <taxon>Poales</taxon>
        <taxon>Poaceae</taxon>
        <taxon>BOP clade</taxon>
        <taxon>Pooideae</taxon>
        <taxon>Poodae</taxon>
        <taxon>Poeae</taxon>
        <taxon>Poeae Chloroplast Group 2 (Poeae type)</taxon>
        <taxon>Loliodinae</taxon>
        <taxon>Loliinae</taxon>
        <taxon>Lolium</taxon>
    </lineage>
</organism>
<keyword evidence="3" id="KW-1185">Reference proteome</keyword>
<sequence>MEGTTMHYWLKASKRAGCSPSLNYLGFATRLDKITSSRAQIEWYKALFDANREYYDLFKQRRSPKMFDRANMCRPKLVQFSDGMLSMLDNSQLPHDFHRRAKYLVDAARFYQLPVQPLYIDDYHHNKFHRTRGSYISHGHEIRQGQHHHHS</sequence>
<evidence type="ECO:0000313" key="2">
    <source>
        <dbReference type="EMBL" id="KAK1667249.1"/>
    </source>
</evidence>